<protein>
    <submittedName>
        <fullName evidence="2">Single-stranded DNA cytosine deaminase-like</fullName>
    </submittedName>
</protein>
<name>A0AC55D554_ECHTE</name>
<proteinExistence type="predicted"/>
<evidence type="ECO:0000313" key="1">
    <source>
        <dbReference type="Proteomes" id="UP000694863"/>
    </source>
</evidence>
<accession>A0AC55D554</accession>
<evidence type="ECO:0000313" key="2">
    <source>
        <dbReference type="RefSeq" id="XP_045146871.1"/>
    </source>
</evidence>
<sequence>MTMVAKDTWDFLFQYENLQFADGRNMTYLCYCVEEKNGDTPMLLHIDVLQNEVAGSHVEILFLSFMRRFLASIDQSLQEARESQVTWYISWSPCADCANTVATFLRERNNVHLRLFASRLYYRDVPEYQQGLRALKEAGAQVEIMSSLEFSDCWDHFVDHQGECFEPWEEMDENVEIFSQKLQDILETR</sequence>
<dbReference type="Proteomes" id="UP000694863">
    <property type="component" value="Unplaced"/>
</dbReference>
<gene>
    <name evidence="2" type="primary">LOC101648131</name>
</gene>
<reference evidence="2" key="1">
    <citation type="submission" date="2025-08" db="UniProtKB">
        <authorList>
            <consortium name="RefSeq"/>
        </authorList>
    </citation>
    <scope>IDENTIFICATION</scope>
</reference>
<keyword evidence="1" id="KW-1185">Reference proteome</keyword>
<organism evidence="1 2">
    <name type="scientific">Echinops telfairi</name>
    <name type="common">Lesser hedgehog tenrec</name>
    <dbReference type="NCBI Taxonomy" id="9371"/>
    <lineage>
        <taxon>Eukaryota</taxon>
        <taxon>Metazoa</taxon>
        <taxon>Chordata</taxon>
        <taxon>Craniata</taxon>
        <taxon>Vertebrata</taxon>
        <taxon>Euteleostomi</taxon>
        <taxon>Mammalia</taxon>
        <taxon>Eutheria</taxon>
        <taxon>Afrotheria</taxon>
        <taxon>Tenrecidae</taxon>
        <taxon>Tenrecinae</taxon>
        <taxon>Echinops</taxon>
    </lineage>
</organism>
<dbReference type="RefSeq" id="XP_045146871.1">
    <property type="nucleotide sequence ID" value="XM_045290936.1"/>
</dbReference>